<dbReference type="AlphaFoldDB" id="A0A3B3QJV8"/>
<evidence type="ECO:0000313" key="4">
    <source>
        <dbReference type="Proteomes" id="UP000261540"/>
    </source>
</evidence>
<dbReference type="InterPro" id="IPR008862">
    <property type="entry name" value="Tcp11"/>
</dbReference>
<organism evidence="3 4">
    <name type="scientific">Paramormyrops kingsleyae</name>
    <dbReference type="NCBI Taxonomy" id="1676925"/>
    <lineage>
        <taxon>Eukaryota</taxon>
        <taxon>Metazoa</taxon>
        <taxon>Chordata</taxon>
        <taxon>Craniata</taxon>
        <taxon>Vertebrata</taxon>
        <taxon>Euteleostomi</taxon>
        <taxon>Actinopterygii</taxon>
        <taxon>Neopterygii</taxon>
        <taxon>Teleostei</taxon>
        <taxon>Osteoglossocephala</taxon>
        <taxon>Osteoglossomorpha</taxon>
        <taxon>Osteoglossiformes</taxon>
        <taxon>Mormyridae</taxon>
        <taxon>Paramormyrops</taxon>
    </lineage>
</organism>
<dbReference type="PANTHER" id="PTHR12832:SF14">
    <property type="entry name" value="T-COMPLEX PROTEIN 11 HOMOLOG"/>
    <property type="match status" value="1"/>
</dbReference>
<keyword evidence="4" id="KW-1185">Reference proteome</keyword>
<evidence type="ECO:0000256" key="1">
    <source>
        <dbReference type="ARBA" id="ARBA00010954"/>
    </source>
</evidence>
<dbReference type="GO" id="GO:0036126">
    <property type="term" value="C:sperm flagellum"/>
    <property type="evidence" value="ECO:0007669"/>
    <property type="project" value="TreeGrafter"/>
</dbReference>
<reference evidence="3" key="2">
    <citation type="submission" date="2025-09" db="UniProtKB">
        <authorList>
            <consortium name="Ensembl"/>
        </authorList>
    </citation>
    <scope>IDENTIFICATION</scope>
</reference>
<feature type="region of interest" description="Disordered" evidence="2">
    <location>
        <begin position="1"/>
        <end position="36"/>
    </location>
</feature>
<dbReference type="GO" id="GO:0010737">
    <property type="term" value="P:protein kinase A signaling"/>
    <property type="evidence" value="ECO:0007669"/>
    <property type="project" value="TreeGrafter"/>
</dbReference>
<name>A0A3B3QJV8_9TELE</name>
<evidence type="ECO:0000313" key="3">
    <source>
        <dbReference type="Ensembl" id="ENSPKIP00000005696.1"/>
    </source>
</evidence>
<dbReference type="Proteomes" id="UP000261540">
    <property type="component" value="Unplaced"/>
</dbReference>
<dbReference type="PANTHER" id="PTHR12832">
    <property type="entry name" value="TESTIS-SPECIFIC PROTEIN PBS13 T-COMPLEX 11"/>
    <property type="match status" value="1"/>
</dbReference>
<proteinExistence type="inferred from homology"/>
<reference evidence="3" key="1">
    <citation type="submission" date="2025-08" db="UniProtKB">
        <authorList>
            <consortium name="Ensembl"/>
        </authorList>
    </citation>
    <scope>IDENTIFICATION</scope>
</reference>
<feature type="compositionally biased region" description="Acidic residues" evidence="2">
    <location>
        <begin position="1"/>
        <end position="10"/>
    </location>
</feature>
<dbReference type="GeneTree" id="ENSGT00940000160792"/>
<dbReference type="GO" id="GO:1902490">
    <property type="term" value="P:regulation of sperm capacitation"/>
    <property type="evidence" value="ECO:0007669"/>
    <property type="project" value="TreeGrafter"/>
</dbReference>
<comment type="similarity">
    <text evidence="1">Belongs to the TCP11 family.</text>
</comment>
<protein>
    <submittedName>
        <fullName evidence="3">T-complex 11 family, X-linked 1</fullName>
    </submittedName>
</protein>
<dbReference type="Ensembl" id="ENSPKIT00000029704.1">
    <property type="protein sequence ID" value="ENSPKIP00000005696.1"/>
    <property type="gene ID" value="ENSPKIG00000022271.1"/>
</dbReference>
<accession>A0A3B3QJV8</accession>
<dbReference type="GO" id="GO:0001669">
    <property type="term" value="C:acrosomal vesicle"/>
    <property type="evidence" value="ECO:0007669"/>
    <property type="project" value="TreeGrafter"/>
</dbReference>
<dbReference type="Pfam" id="PF05794">
    <property type="entry name" value="Tcp11"/>
    <property type="match status" value="1"/>
</dbReference>
<dbReference type="OrthoDB" id="276323at2759"/>
<evidence type="ECO:0000256" key="2">
    <source>
        <dbReference type="SAM" id="MobiDB-lite"/>
    </source>
</evidence>
<sequence>MHNGDNIEEQTSDKPSDLPSLQIPYSPTGSPPRQRPLSDMLEVEHCVANLTLAHEIVVNADFRFRQNNPPKDSLEGRVKEMVHQAFWDSLQAQLCHSPPDYTHAISLLEEVKNILQSLLLPGHVRLRAQMEEALDIGLIRQQAKHGALDLHRLGNYIVTTMASLCAPIRDPEVRQLRVLSDPVDLLREIFRVLGLMKMDMVNFTMQSLRPHLLQQAIQYERAKFQAILDRQPDSLDNTTSWLQGAAQELASDSLVVPPKGSSAHSTFVVSPSATLTCAYMRLLSWDSENHCYPETVQMDRARLESLGQVTQHLVLQAAVLLVTSTHCEESVFSRPGFVVKLKQAVAALLEGCHNRRFDMQGALLSVGEQVKQLVNDVLMAQGGTALTLEREGVLKAQLAGLAKDQDPVRILIGARVRGFLKATLAAPTTQGAPPVPPALVLVAHELAELGVAFQRIVRFNQQVFGPFYSSILKKLLFPQGAPEMGLDSR</sequence>